<dbReference type="InterPro" id="IPR008753">
    <property type="entry name" value="Peptidase_M13_N"/>
</dbReference>
<keyword evidence="6" id="KW-0862">Zinc</keyword>
<evidence type="ECO:0000256" key="3">
    <source>
        <dbReference type="ARBA" id="ARBA00022670"/>
    </source>
</evidence>
<dbReference type="PROSITE" id="PS51885">
    <property type="entry name" value="NEPRILYSIN"/>
    <property type="match status" value="1"/>
</dbReference>
<dbReference type="PRINTS" id="PR00786">
    <property type="entry name" value="NEPRILYSIN"/>
</dbReference>
<evidence type="ECO:0000256" key="5">
    <source>
        <dbReference type="ARBA" id="ARBA00022801"/>
    </source>
</evidence>
<name>B1Q144_NECAM</name>
<evidence type="ECO:0000256" key="1">
    <source>
        <dbReference type="ARBA" id="ARBA00001947"/>
    </source>
</evidence>
<dbReference type="MEROPS" id="M13.011"/>
<dbReference type="InterPro" id="IPR018497">
    <property type="entry name" value="Peptidase_M13_C"/>
</dbReference>
<organism evidence="10">
    <name type="scientific">Necator americanus</name>
    <name type="common">Human hookworm</name>
    <dbReference type="NCBI Taxonomy" id="51031"/>
    <lineage>
        <taxon>Eukaryota</taxon>
        <taxon>Metazoa</taxon>
        <taxon>Ecdysozoa</taxon>
        <taxon>Nematoda</taxon>
        <taxon>Chromadorea</taxon>
        <taxon>Rhabditida</taxon>
        <taxon>Rhabditina</taxon>
        <taxon>Rhabditomorpha</taxon>
        <taxon>Strongyloidea</taxon>
        <taxon>Ancylostomatidae</taxon>
        <taxon>Bunostominae</taxon>
        <taxon>Necator</taxon>
    </lineage>
</organism>
<evidence type="ECO:0000259" key="9">
    <source>
        <dbReference type="Pfam" id="PF05649"/>
    </source>
</evidence>
<feature type="domain" description="Peptidase M13 C-terminal" evidence="8">
    <location>
        <begin position="650"/>
        <end position="866"/>
    </location>
</feature>
<keyword evidence="7" id="KW-0482">Metalloprotease</keyword>
<protein>
    <submittedName>
        <fullName evidence="10">Metalloproteinase</fullName>
    </submittedName>
</protein>
<dbReference type="Pfam" id="PF01431">
    <property type="entry name" value="Peptidase_M13"/>
    <property type="match status" value="1"/>
</dbReference>
<feature type="domain" description="Peptidase M13 N-terminal" evidence="9">
    <location>
        <begin position="152"/>
        <end position="575"/>
    </location>
</feature>
<evidence type="ECO:0000313" key="10">
    <source>
        <dbReference type="EMBL" id="ACB13196.1"/>
    </source>
</evidence>
<dbReference type="InterPro" id="IPR000718">
    <property type="entry name" value="Peptidase_M13"/>
</dbReference>
<dbReference type="GO" id="GO:0004222">
    <property type="term" value="F:metalloendopeptidase activity"/>
    <property type="evidence" value="ECO:0007669"/>
    <property type="project" value="InterPro"/>
</dbReference>
<dbReference type="GO" id="GO:0046872">
    <property type="term" value="F:metal ion binding"/>
    <property type="evidence" value="ECO:0007669"/>
    <property type="project" value="UniProtKB-KW"/>
</dbReference>
<dbReference type="Pfam" id="PF05649">
    <property type="entry name" value="Peptidase_M13_N"/>
    <property type="match status" value="1"/>
</dbReference>
<dbReference type="CDD" id="cd08662">
    <property type="entry name" value="M13"/>
    <property type="match status" value="1"/>
</dbReference>
<evidence type="ECO:0000256" key="4">
    <source>
        <dbReference type="ARBA" id="ARBA00022723"/>
    </source>
</evidence>
<dbReference type="Gene3D" id="3.40.390.10">
    <property type="entry name" value="Collagenase (Catalytic Domain)"/>
    <property type="match status" value="1"/>
</dbReference>
<accession>B1Q144</accession>
<evidence type="ECO:0000256" key="7">
    <source>
        <dbReference type="ARBA" id="ARBA00023049"/>
    </source>
</evidence>
<evidence type="ECO:0000259" key="8">
    <source>
        <dbReference type="Pfam" id="PF01431"/>
    </source>
</evidence>
<comment type="similarity">
    <text evidence="2">Belongs to the peptidase M13 family.</text>
</comment>
<dbReference type="EMBL" id="EU523699">
    <property type="protein sequence ID" value="ACB13196.1"/>
    <property type="molecule type" value="mRNA"/>
</dbReference>
<keyword evidence="4" id="KW-0479">Metal-binding</keyword>
<dbReference type="PANTHER" id="PTHR11733">
    <property type="entry name" value="ZINC METALLOPROTEASE FAMILY M13 NEPRILYSIN-RELATED"/>
    <property type="match status" value="1"/>
</dbReference>
<evidence type="ECO:0000256" key="6">
    <source>
        <dbReference type="ARBA" id="ARBA00022833"/>
    </source>
</evidence>
<dbReference type="PANTHER" id="PTHR11733:SF188">
    <property type="entry name" value="NEPRILYSIN"/>
    <property type="match status" value="1"/>
</dbReference>
<keyword evidence="3" id="KW-0645">Protease</keyword>
<proteinExistence type="evidence at transcript level"/>
<dbReference type="Gene3D" id="1.10.1380.10">
    <property type="entry name" value="Neutral endopeptidase , domain2"/>
    <property type="match status" value="1"/>
</dbReference>
<dbReference type="InterPro" id="IPR024079">
    <property type="entry name" value="MetalloPept_cat_dom_sf"/>
</dbReference>
<reference evidence="10" key="1">
    <citation type="journal article" date="2009" name="J. Infect. Dis.">
        <title>Proteolytic degradation of hemoglobin in the intestine of the human hookworm Necator americanus.</title>
        <authorList>
            <person name="Ranjit N."/>
            <person name="Zhan B."/>
            <person name="Hamilton B."/>
            <person name="Stenzel D."/>
            <person name="Lowther J."/>
            <person name="Pearson M."/>
            <person name="Gorman J."/>
            <person name="Hotez P."/>
            <person name="Loukas A."/>
        </authorList>
    </citation>
    <scope>NUCLEOTIDE SEQUENCE</scope>
</reference>
<dbReference type="SUPFAM" id="SSF55486">
    <property type="entry name" value="Metalloproteases ('zincins'), catalytic domain"/>
    <property type="match status" value="1"/>
</dbReference>
<comment type="cofactor">
    <cofactor evidence="1">
        <name>Zn(2+)</name>
        <dbReference type="ChEBI" id="CHEBI:29105"/>
    </cofactor>
</comment>
<evidence type="ECO:0000256" key="2">
    <source>
        <dbReference type="ARBA" id="ARBA00007357"/>
    </source>
</evidence>
<keyword evidence="5" id="KW-0378">Hydrolase</keyword>
<dbReference type="GO" id="GO:0016485">
    <property type="term" value="P:protein processing"/>
    <property type="evidence" value="ECO:0007669"/>
    <property type="project" value="TreeGrafter"/>
</dbReference>
<dbReference type="InterPro" id="IPR042089">
    <property type="entry name" value="Peptidase_M13_dom_2"/>
</dbReference>
<sequence length="872" mass="99402">MTKLLVSTAGLTGVVAALFITSLVFSILTWTRVKNDNDNPPRPKEPLSRPVVQLSSSIQTTVTENVVTEPIVTVPTVSRTRVSAKTISPRSSATTSTRTLRTLTTPKFVATEAAPRRNRTIMCPNYGVSDNSYAYQEAASFILSGLDERVNPCEDFYAFTCNKFLKDHKAEEHGVSRYGAIKELQDAVNTEIVDALFDVDVNDKKRSETERITKALLHDCVYHISPNVPTETIINFLEEIARMFGGIPFLNHTLKEDFDVFAAMGEVEQNHAMGTLFSAMVSVDYKKIKQNSLFLSQPRLPMPREFYVLPQFTMKLKKRGLQIADVLKKFAEKILEEPDKYRDMIEKAAQDVVELERRIALASWADAEMRNYAQQYNPYDLPTLKKAYPSVKWESYLRSLLSTVGPVDFSGPHKRLIISQPSYFGWLNALFNGNVVDENTIVNYIITHLIFEDAEFLGGIFKESAEDLNYVRYAQRSGRGVARVGRQLMHQRDTRGDPNIPCMNFIMTYMPYGPGYVYVRSKQQRNDVQADIRKQTELVIESFLNMTSGLKWMSSDSKEKARQKAKGMVRNYGWPQKLFGDFKSSEEIDEYHKKDYAEILELTKTERSSLRYYRMRRVLIKGYSNRESLRLLLQDADRSNFLLSPALVSAWYQPERNSITFPYASFNPPYYSYEYPQAYNYGGQGGTAGHELVHGFDDQGVQFGPDGSLSRCTWYDCGWMDKRSKDGFNDMAQCVVTHYSTFCCPEQEGNIHCANGATTQGENIADIGGEHAAYIAYREYIKSLGHEEKRLPGLERYTPNQIFWITYGYSWCRSVTEEYLISQLLTDPHAPSACRTNQVVQSIPAFGRDFGCSLGDRMYPAPEQRCSVWVQE</sequence>
<dbReference type="GO" id="GO:0005886">
    <property type="term" value="C:plasma membrane"/>
    <property type="evidence" value="ECO:0007669"/>
    <property type="project" value="TreeGrafter"/>
</dbReference>
<dbReference type="AlphaFoldDB" id="B1Q144"/>